<evidence type="ECO:0000313" key="4">
    <source>
        <dbReference type="Proteomes" id="UP001497480"/>
    </source>
</evidence>
<dbReference type="AlphaFoldDB" id="A0AAV1YMT8"/>
<gene>
    <name evidence="3" type="ORF">LLUT_LOCUS36285</name>
</gene>
<feature type="compositionally biased region" description="Basic residues" evidence="1">
    <location>
        <begin position="250"/>
        <end position="262"/>
    </location>
</feature>
<feature type="transmembrane region" description="Helical" evidence="2">
    <location>
        <begin position="70"/>
        <end position="88"/>
    </location>
</feature>
<sequence>MTMYNQSTAVYPLFDLEQLLHSNKERLKLTPEEANIWLSWKSEARRNFTVGAVGGGSAVWAATRKLNGPFRMFLSSGVAVSFGTWILVRSMYSFAEKILEMDGSILQKELANIMMTKYQNEPTLRPLMSKHFYSERIFDDSTSKNPNFRWRFRNFFSDIATHDHRTHDNDYYGNTQVDSHSDPGKNSQGESENVNDSRKTNLETKHNFQTKAAPDTIAELDPLDFLFGYGSPVEEIHYPNTPNKPSETHNRKHRRSHRRHRMRNPDDLSNSKHAASL</sequence>
<protein>
    <submittedName>
        <fullName evidence="3">Uncharacterized protein</fullName>
    </submittedName>
</protein>
<accession>A0AAV1YMT8</accession>
<keyword evidence="2" id="KW-1133">Transmembrane helix</keyword>
<dbReference type="Proteomes" id="UP001497480">
    <property type="component" value="Unassembled WGS sequence"/>
</dbReference>
<dbReference type="PANTHER" id="PTHR35986:SF1">
    <property type="entry name" value="OS10G0430800 PROTEIN"/>
    <property type="match status" value="1"/>
</dbReference>
<keyword evidence="2" id="KW-0812">Transmembrane</keyword>
<feature type="compositionally biased region" description="Polar residues" evidence="1">
    <location>
        <begin position="172"/>
        <end position="194"/>
    </location>
</feature>
<feature type="region of interest" description="Disordered" evidence="1">
    <location>
        <begin position="167"/>
        <end position="215"/>
    </location>
</feature>
<feature type="region of interest" description="Disordered" evidence="1">
    <location>
        <begin position="236"/>
        <end position="277"/>
    </location>
</feature>
<keyword evidence="4" id="KW-1185">Reference proteome</keyword>
<dbReference type="EMBL" id="CAXHTB010000026">
    <property type="protein sequence ID" value="CAL0335225.1"/>
    <property type="molecule type" value="Genomic_DNA"/>
</dbReference>
<reference evidence="3 4" key="1">
    <citation type="submission" date="2024-03" db="EMBL/GenBank/DDBJ databases">
        <authorList>
            <person name="Martinez-Hernandez J."/>
        </authorList>
    </citation>
    <scope>NUCLEOTIDE SEQUENCE [LARGE SCALE GENOMIC DNA]</scope>
</reference>
<feature type="compositionally biased region" description="Basic and acidic residues" evidence="1">
    <location>
        <begin position="195"/>
        <end position="206"/>
    </location>
</feature>
<evidence type="ECO:0000256" key="1">
    <source>
        <dbReference type="SAM" id="MobiDB-lite"/>
    </source>
</evidence>
<comment type="caution">
    <text evidence="3">The sequence shown here is derived from an EMBL/GenBank/DDBJ whole genome shotgun (WGS) entry which is preliminary data.</text>
</comment>
<name>A0AAV1YMT8_LUPLU</name>
<evidence type="ECO:0000313" key="3">
    <source>
        <dbReference type="EMBL" id="CAL0335225.1"/>
    </source>
</evidence>
<proteinExistence type="predicted"/>
<organism evidence="3 4">
    <name type="scientific">Lupinus luteus</name>
    <name type="common">European yellow lupine</name>
    <dbReference type="NCBI Taxonomy" id="3873"/>
    <lineage>
        <taxon>Eukaryota</taxon>
        <taxon>Viridiplantae</taxon>
        <taxon>Streptophyta</taxon>
        <taxon>Embryophyta</taxon>
        <taxon>Tracheophyta</taxon>
        <taxon>Spermatophyta</taxon>
        <taxon>Magnoliopsida</taxon>
        <taxon>eudicotyledons</taxon>
        <taxon>Gunneridae</taxon>
        <taxon>Pentapetalae</taxon>
        <taxon>rosids</taxon>
        <taxon>fabids</taxon>
        <taxon>Fabales</taxon>
        <taxon>Fabaceae</taxon>
        <taxon>Papilionoideae</taxon>
        <taxon>50 kb inversion clade</taxon>
        <taxon>genistoids sensu lato</taxon>
        <taxon>core genistoids</taxon>
        <taxon>Genisteae</taxon>
        <taxon>Lupinus</taxon>
    </lineage>
</organism>
<keyword evidence="2" id="KW-0472">Membrane</keyword>
<dbReference type="PANTHER" id="PTHR35986">
    <property type="entry name" value="EXPRESSED PROTEIN"/>
    <property type="match status" value="1"/>
</dbReference>
<evidence type="ECO:0000256" key="2">
    <source>
        <dbReference type="SAM" id="Phobius"/>
    </source>
</evidence>